<dbReference type="AlphaFoldDB" id="A0A7G9RCS2"/>
<organism evidence="4 5">
    <name type="scientific">Nocardioides mesophilus</name>
    <dbReference type="NCBI Taxonomy" id="433659"/>
    <lineage>
        <taxon>Bacteria</taxon>
        <taxon>Bacillati</taxon>
        <taxon>Actinomycetota</taxon>
        <taxon>Actinomycetes</taxon>
        <taxon>Propionibacteriales</taxon>
        <taxon>Nocardioidaceae</taxon>
        <taxon>Nocardioides</taxon>
    </lineage>
</organism>
<reference evidence="4 5" key="1">
    <citation type="submission" date="2020-08" db="EMBL/GenBank/DDBJ databases">
        <title>Genome sequence of Nocardioides mesophilus KACC 16243T.</title>
        <authorList>
            <person name="Hyun D.-W."/>
            <person name="Bae J.-W."/>
        </authorList>
    </citation>
    <scope>NUCLEOTIDE SEQUENCE [LARGE SCALE GENOMIC DNA]</scope>
    <source>
        <strain evidence="4 5">KACC 16243</strain>
    </source>
</reference>
<dbReference type="KEGG" id="nmes:H9L09_02740"/>
<comment type="similarity">
    <text evidence="1 2">Belongs to the anti-sigma-factor antagonist family.</text>
</comment>
<protein>
    <recommendedName>
        <fullName evidence="2">Anti-sigma factor antagonist</fullName>
    </recommendedName>
</protein>
<dbReference type="PROSITE" id="PS50801">
    <property type="entry name" value="STAS"/>
    <property type="match status" value="1"/>
</dbReference>
<dbReference type="InterPro" id="IPR002645">
    <property type="entry name" value="STAS_dom"/>
</dbReference>
<dbReference type="Proteomes" id="UP000515947">
    <property type="component" value="Chromosome"/>
</dbReference>
<dbReference type="NCBIfam" id="TIGR00377">
    <property type="entry name" value="ant_ant_sig"/>
    <property type="match status" value="1"/>
</dbReference>
<evidence type="ECO:0000256" key="2">
    <source>
        <dbReference type="RuleBase" id="RU003749"/>
    </source>
</evidence>
<proteinExistence type="inferred from homology"/>
<evidence type="ECO:0000313" key="4">
    <source>
        <dbReference type="EMBL" id="QNN53397.1"/>
    </source>
</evidence>
<name>A0A7G9RCS2_9ACTN</name>
<dbReference type="PANTHER" id="PTHR33495:SF2">
    <property type="entry name" value="ANTI-SIGMA FACTOR ANTAGONIST TM_1081-RELATED"/>
    <property type="match status" value="1"/>
</dbReference>
<dbReference type="Pfam" id="PF13466">
    <property type="entry name" value="STAS_2"/>
    <property type="match status" value="1"/>
</dbReference>
<dbReference type="PANTHER" id="PTHR33495">
    <property type="entry name" value="ANTI-SIGMA FACTOR ANTAGONIST TM_1081-RELATED-RELATED"/>
    <property type="match status" value="1"/>
</dbReference>
<dbReference type="InterPro" id="IPR058548">
    <property type="entry name" value="MlaB-like_STAS"/>
</dbReference>
<keyword evidence="5" id="KW-1185">Reference proteome</keyword>
<dbReference type="CDD" id="cd07043">
    <property type="entry name" value="STAS_anti-anti-sigma_factors"/>
    <property type="match status" value="1"/>
</dbReference>
<dbReference type="Gene3D" id="3.30.750.24">
    <property type="entry name" value="STAS domain"/>
    <property type="match status" value="1"/>
</dbReference>
<dbReference type="RefSeq" id="WP_187579239.1">
    <property type="nucleotide sequence ID" value="NZ_CP060713.1"/>
</dbReference>
<dbReference type="InterPro" id="IPR003658">
    <property type="entry name" value="Anti-sigma_ant"/>
</dbReference>
<dbReference type="GO" id="GO:0043856">
    <property type="term" value="F:anti-sigma factor antagonist activity"/>
    <property type="evidence" value="ECO:0007669"/>
    <property type="project" value="InterPro"/>
</dbReference>
<dbReference type="InterPro" id="IPR036513">
    <property type="entry name" value="STAS_dom_sf"/>
</dbReference>
<accession>A0A7G9RCS2</accession>
<gene>
    <name evidence="4" type="ORF">H9L09_02740</name>
</gene>
<dbReference type="SUPFAM" id="SSF52091">
    <property type="entry name" value="SpoIIaa-like"/>
    <property type="match status" value="1"/>
</dbReference>
<evidence type="ECO:0000256" key="1">
    <source>
        <dbReference type="ARBA" id="ARBA00009013"/>
    </source>
</evidence>
<feature type="domain" description="STAS" evidence="3">
    <location>
        <begin position="3"/>
        <end position="103"/>
    </location>
</feature>
<evidence type="ECO:0000259" key="3">
    <source>
        <dbReference type="PROSITE" id="PS50801"/>
    </source>
</evidence>
<dbReference type="EMBL" id="CP060713">
    <property type="protein sequence ID" value="QNN53397.1"/>
    <property type="molecule type" value="Genomic_DNA"/>
</dbReference>
<evidence type="ECO:0000313" key="5">
    <source>
        <dbReference type="Proteomes" id="UP000515947"/>
    </source>
</evidence>
<sequence>MDFSLDVHRSTDCSVITLVGEVDLTTAEQLKQALRDAAAGVDLVVVDLAKLTFLDSTGLAALLSGHKLLAASGGRLELRDPPAMVVKMVGIVGLDDLFVFTSS</sequence>